<dbReference type="Gene3D" id="3.40.50.880">
    <property type="match status" value="1"/>
</dbReference>
<dbReference type="PANTHER" id="PTHR20842:SF0">
    <property type="entry name" value="ALPHA-ASPARTYL DIPEPTIDASE"/>
    <property type="match status" value="1"/>
</dbReference>
<evidence type="ECO:0000313" key="6">
    <source>
        <dbReference type="Proteomes" id="UP000179627"/>
    </source>
</evidence>
<dbReference type="CDD" id="cd03146">
    <property type="entry name" value="GAT1_Peptidase_E"/>
    <property type="match status" value="1"/>
</dbReference>
<organism evidence="5 6">
    <name type="scientific">Parafrankia colletiae</name>
    <dbReference type="NCBI Taxonomy" id="573497"/>
    <lineage>
        <taxon>Bacteria</taxon>
        <taxon>Bacillati</taxon>
        <taxon>Actinomycetota</taxon>
        <taxon>Actinomycetes</taxon>
        <taxon>Frankiales</taxon>
        <taxon>Frankiaceae</taxon>
        <taxon>Parafrankia</taxon>
    </lineage>
</organism>
<evidence type="ECO:0000256" key="2">
    <source>
        <dbReference type="ARBA" id="ARBA00022670"/>
    </source>
</evidence>
<sequence length="250" mass="26265">MQILAASGGFQPDGRWGARVGPLLDHAIAVAATSGRPRLCLLQTALGDDQSAYARAYAALNRDRPEVVVSHLALFPMPSVADVRRHLLAQDVVWVGGGSVANLLAVWRVHGLGEILRAAWEAGVVLGGVSAGSLCWHVGGTTDSFGPDLRPVTNGLALLPYSNTPHYDSEAARRPLYQRLVADGTLPAGWATDDGVGLHFRGTELVEAVADRPDAYAWRVEPGPDGTAVETRVTPRVLSEARAGGGGGAR</sequence>
<dbReference type="InterPro" id="IPR005320">
    <property type="entry name" value="Peptidase_S51"/>
</dbReference>
<reference evidence="6" key="1">
    <citation type="submission" date="2016-07" db="EMBL/GenBank/DDBJ databases">
        <title>Sequence Frankia sp. strain CcI1.17.</title>
        <authorList>
            <person name="Ghodhbane-Gtari F."/>
            <person name="Swanson E."/>
            <person name="Gueddou A."/>
            <person name="Morris K."/>
            <person name="Hezbri K."/>
            <person name="Ktari A."/>
            <person name="Nouioui I."/>
            <person name="Abebe-Akele F."/>
            <person name="Simpson S."/>
            <person name="Thomas K."/>
            <person name="Gtari M."/>
            <person name="Tisa L.S."/>
            <person name="Hurst S."/>
        </authorList>
    </citation>
    <scope>NUCLEOTIDE SEQUENCE [LARGE SCALE GENOMIC DNA]</scope>
    <source>
        <strain evidence="6">Cc1.17</strain>
    </source>
</reference>
<keyword evidence="3" id="KW-0378">Hydrolase</keyword>
<keyword evidence="4" id="KW-0720">Serine protease</keyword>
<proteinExistence type="inferred from homology"/>
<dbReference type="SUPFAM" id="SSF52317">
    <property type="entry name" value="Class I glutamine amidotransferase-like"/>
    <property type="match status" value="1"/>
</dbReference>
<dbReference type="OrthoDB" id="9778515at2"/>
<dbReference type="PANTHER" id="PTHR20842">
    <property type="entry name" value="PROTEASE S51 ALPHA-ASPARTYL DIPEPTIDASE"/>
    <property type="match status" value="1"/>
</dbReference>
<dbReference type="AlphaFoldDB" id="A0A1S1QP86"/>
<dbReference type="Proteomes" id="UP000179627">
    <property type="component" value="Unassembled WGS sequence"/>
</dbReference>
<dbReference type="InterPro" id="IPR029062">
    <property type="entry name" value="Class_I_gatase-like"/>
</dbReference>
<dbReference type="GO" id="GO:0006508">
    <property type="term" value="P:proteolysis"/>
    <property type="evidence" value="ECO:0007669"/>
    <property type="project" value="UniProtKB-KW"/>
</dbReference>
<dbReference type="GO" id="GO:0008236">
    <property type="term" value="F:serine-type peptidase activity"/>
    <property type="evidence" value="ECO:0007669"/>
    <property type="project" value="UniProtKB-KW"/>
</dbReference>
<dbReference type="RefSeq" id="WP_071085749.1">
    <property type="nucleotide sequence ID" value="NZ_MBLM01000123.1"/>
</dbReference>
<comment type="similarity">
    <text evidence="1">Belongs to the peptidase S51 family.</text>
</comment>
<comment type="caution">
    <text evidence="5">The sequence shown here is derived from an EMBL/GenBank/DDBJ whole genome shotgun (WGS) entry which is preliminary data.</text>
</comment>
<keyword evidence="2" id="KW-0645">Protease</keyword>
<protein>
    <submittedName>
        <fullName evidence="5">Peptidase E</fullName>
    </submittedName>
</protein>
<evidence type="ECO:0000256" key="1">
    <source>
        <dbReference type="ARBA" id="ARBA00006534"/>
    </source>
</evidence>
<evidence type="ECO:0000256" key="3">
    <source>
        <dbReference type="ARBA" id="ARBA00022801"/>
    </source>
</evidence>
<accession>A0A1S1QP86</accession>
<gene>
    <name evidence="5" type="ORF">CC117_20000</name>
</gene>
<evidence type="ECO:0000256" key="4">
    <source>
        <dbReference type="ARBA" id="ARBA00022825"/>
    </source>
</evidence>
<keyword evidence="6" id="KW-1185">Reference proteome</keyword>
<dbReference type="EMBL" id="MBLM01000123">
    <property type="protein sequence ID" value="OHV35075.1"/>
    <property type="molecule type" value="Genomic_DNA"/>
</dbReference>
<dbReference type="Pfam" id="PF03575">
    <property type="entry name" value="Peptidase_S51"/>
    <property type="match status" value="1"/>
</dbReference>
<name>A0A1S1QP86_9ACTN</name>
<evidence type="ECO:0000313" key="5">
    <source>
        <dbReference type="EMBL" id="OHV35075.1"/>
    </source>
</evidence>